<accession>A0A238L297</accession>
<proteinExistence type="predicted"/>
<dbReference type="AlphaFoldDB" id="A0A238L297"/>
<protein>
    <submittedName>
        <fullName evidence="1">Uncharacterized protein</fullName>
    </submittedName>
</protein>
<evidence type="ECO:0000313" key="2">
    <source>
        <dbReference type="Proteomes" id="UP000220836"/>
    </source>
</evidence>
<dbReference type="EMBL" id="FXYH01000020">
    <property type="protein sequence ID" value="SMX49097.1"/>
    <property type="molecule type" value="Genomic_DNA"/>
</dbReference>
<organism evidence="1 2">
    <name type="scientific">Pelagimonas varians</name>
    <dbReference type="NCBI Taxonomy" id="696760"/>
    <lineage>
        <taxon>Bacteria</taxon>
        <taxon>Pseudomonadati</taxon>
        <taxon>Pseudomonadota</taxon>
        <taxon>Alphaproteobacteria</taxon>
        <taxon>Rhodobacterales</taxon>
        <taxon>Roseobacteraceae</taxon>
        <taxon>Pelagimonas</taxon>
    </lineage>
</organism>
<keyword evidence="2" id="KW-1185">Reference proteome</keyword>
<sequence length="87" mass="9796">MTKRSRKPAAAHMKELDHFDDRSRNKFAVEGAHKSGLKAVWSLKTKTGHAHHAKNHHRLIVNGETRCCDCISEQAHLGNLFHGAFNT</sequence>
<evidence type="ECO:0000313" key="1">
    <source>
        <dbReference type="EMBL" id="SMX49097.1"/>
    </source>
</evidence>
<name>A0A238L297_9RHOB</name>
<dbReference type="Proteomes" id="UP000220836">
    <property type="component" value="Unassembled WGS sequence"/>
</dbReference>
<gene>
    <name evidence="1" type="ORF">PEV8663_04092</name>
</gene>
<reference evidence="1 2" key="1">
    <citation type="submission" date="2017-05" db="EMBL/GenBank/DDBJ databases">
        <authorList>
            <person name="Song R."/>
            <person name="Chenine A.L."/>
            <person name="Ruprecht R.M."/>
        </authorList>
    </citation>
    <scope>NUCLEOTIDE SEQUENCE [LARGE SCALE GENOMIC DNA]</scope>
    <source>
        <strain evidence="1 2">CECT 8663</strain>
    </source>
</reference>